<accession>A0ABU2LG33</accession>
<evidence type="ECO:0000313" key="2">
    <source>
        <dbReference type="EMBL" id="MDT0310118.1"/>
    </source>
</evidence>
<feature type="compositionally biased region" description="Low complexity" evidence="1">
    <location>
        <begin position="134"/>
        <end position="145"/>
    </location>
</feature>
<protein>
    <submittedName>
        <fullName evidence="2">Uncharacterized protein</fullName>
    </submittedName>
</protein>
<evidence type="ECO:0000256" key="1">
    <source>
        <dbReference type="SAM" id="MobiDB-lite"/>
    </source>
</evidence>
<keyword evidence="3" id="KW-1185">Reference proteome</keyword>
<reference evidence="3" key="1">
    <citation type="submission" date="2023-07" db="EMBL/GenBank/DDBJ databases">
        <title>30 novel species of actinomycetes from the DSMZ collection.</title>
        <authorList>
            <person name="Nouioui I."/>
        </authorList>
    </citation>
    <scope>NUCLEOTIDE SEQUENCE [LARGE SCALE GENOMIC DNA]</scope>
    <source>
        <strain evidence="3">DSM 44917</strain>
    </source>
</reference>
<comment type="caution">
    <text evidence="2">The sequence shown here is derived from an EMBL/GenBank/DDBJ whole genome shotgun (WGS) entry which is preliminary data.</text>
</comment>
<dbReference type="Proteomes" id="UP001183388">
    <property type="component" value="Unassembled WGS sequence"/>
</dbReference>
<proteinExistence type="predicted"/>
<feature type="region of interest" description="Disordered" evidence="1">
    <location>
        <begin position="131"/>
        <end position="179"/>
    </location>
</feature>
<gene>
    <name evidence="2" type="ORF">RM780_24640</name>
</gene>
<evidence type="ECO:0000313" key="3">
    <source>
        <dbReference type="Proteomes" id="UP001183388"/>
    </source>
</evidence>
<organism evidence="2 3">
    <name type="scientific">Streptomyces boetiae</name>
    <dbReference type="NCBI Taxonomy" id="3075541"/>
    <lineage>
        <taxon>Bacteria</taxon>
        <taxon>Bacillati</taxon>
        <taxon>Actinomycetota</taxon>
        <taxon>Actinomycetes</taxon>
        <taxon>Kitasatosporales</taxon>
        <taxon>Streptomycetaceae</taxon>
        <taxon>Streptomyces</taxon>
    </lineage>
</organism>
<sequence>MVIAADGRHIGLFGDGPGPTALRTTRFGDDVRITDVDDPAPRAISTAVPDDEAGLAGLAVSREIRHDFPEPYGTPITVTGLPALHLLGDDTRYRDGEEHRTWQVPLDRARFEVPADEAEYRLVSTEITTEYTFASGPGAGPARSSPRPPAPGRRRGRRGAGQAVGGQGERHGDMDGTFTGRAQAEGRFARIRDAVPRAAGVRGLRRPVAGGLTCC</sequence>
<dbReference type="RefSeq" id="WP_311633090.1">
    <property type="nucleotide sequence ID" value="NZ_JAVREN010000056.1"/>
</dbReference>
<dbReference type="EMBL" id="JAVREN010000056">
    <property type="protein sequence ID" value="MDT0310118.1"/>
    <property type="molecule type" value="Genomic_DNA"/>
</dbReference>
<name>A0ABU2LG33_9ACTN</name>